<comment type="catalytic activity">
    <reaction evidence="12">
        <text>a 4-hydroxy-3-(all-trans-polyprenyl)benzoate + 2 reduced [2Fe-2S]-[ferredoxin] + O2 + 2 H(+) = a 3,4-dihydroxy-5-(all-trans-polyprenyl)benzoate + 2 oxidized [2Fe-2S]-[ferredoxin] + H2O</text>
        <dbReference type="Rhea" id="RHEA:81195"/>
        <dbReference type="Rhea" id="RHEA-COMP:9514"/>
        <dbReference type="Rhea" id="RHEA-COMP:10000"/>
        <dbReference type="Rhea" id="RHEA-COMP:10001"/>
        <dbReference type="Rhea" id="RHEA-COMP:10930"/>
        <dbReference type="ChEBI" id="CHEBI:15377"/>
        <dbReference type="ChEBI" id="CHEBI:15378"/>
        <dbReference type="ChEBI" id="CHEBI:15379"/>
        <dbReference type="ChEBI" id="CHEBI:33737"/>
        <dbReference type="ChEBI" id="CHEBI:33738"/>
        <dbReference type="ChEBI" id="CHEBI:64694"/>
        <dbReference type="ChEBI" id="CHEBI:78396"/>
        <dbReference type="EC" id="1.14.15.45"/>
    </reaction>
</comment>
<keyword evidence="3 12" id="KW-0285">Flavoprotein</keyword>
<evidence type="ECO:0000256" key="10">
    <source>
        <dbReference type="ARBA" id="ARBA00023128"/>
    </source>
</evidence>
<dbReference type="PANTHER" id="PTHR43876:SF7">
    <property type="entry name" value="UBIQUINONE BIOSYNTHESIS MONOOXYGENASE COQ6, MITOCHONDRIAL"/>
    <property type="match status" value="1"/>
</dbReference>
<dbReference type="GeneTree" id="ENSGT00390000015152"/>
<feature type="domain" description="FAD-binding" evidence="14">
    <location>
        <begin position="49"/>
        <end position="317"/>
    </location>
</feature>
<dbReference type="NCBIfam" id="TIGR01988">
    <property type="entry name" value="Ubi-OHases"/>
    <property type="match status" value="1"/>
</dbReference>
<dbReference type="EC" id="1.14.15.46" evidence="12"/>
<comment type="catalytic activity">
    <reaction evidence="12">
        <text>a 2-methoxy-6-(all-trans-polyprenyl)phenol + 2 reduced [2Fe-2S]-[ferredoxin] + O2 + 2 H(+) = a 2-methoxy-6-(all-trans-polyprenyl)benzene-1,4-diol + 2 oxidized [2Fe-2S]-[ferredoxin] + H2O</text>
        <dbReference type="Rhea" id="RHEA:81183"/>
        <dbReference type="Rhea" id="RHEA-COMP:9551"/>
        <dbReference type="Rhea" id="RHEA-COMP:10000"/>
        <dbReference type="Rhea" id="RHEA-COMP:10001"/>
        <dbReference type="Rhea" id="RHEA-COMP:10858"/>
        <dbReference type="ChEBI" id="CHEBI:15377"/>
        <dbReference type="ChEBI" id="CHEBI:15378"/>
        <dbReference type="ChEBI" id="CHEBI:15379"/>
        <dbReference type="ChEBI" id="CHEBI:33737"/>
        <dbReference type="ChEBI" id="CHEBI:33738"/>
        <dbReference type="ChEBI" id="CHEBI:62731"/>
        <dbReference type="ChEBI" id="CHEBI:84166"/>
        <dbReference type="EC" id="1.14.15.46"/>
    </reaction>
</comment>
<dbReference type="InterPro" id="IPR051205">
    <property type="entry name" value="UbiH/COQ6_monooxygenase"/>
</dbReference>
<evidence type="ECO:0000313" key="15">
    <source>
        <dbReference type="Ensembl" id="ENSSLUP00000021029.1"/>
    </source>
</evidence>
<keyword evidence="9 12" id="KW-0503">Monooxygenase</keyword>
<evidence type="ECO:0000256" key="4">
    <source>
        <dbReference type="ARBA" id="ARBA00022688"/>
    </source>
</evidence>
<dbReference type="InterPro" id="IPR002938">
    <property type="entry name" value="FAD-bd"/>
</dbReference>
<dbReference type="InterPro" id="IPR010971">
    <property type="entry name" value="UbiH/COQ6"/>
</dbReference>
<evidence type="ECO:0000256" key="5">
    <source>
        <dbReference type="ARBA" id="ARBA00022792"/>
    </source>
</evidence>
<keyword evidence="4 12" id="KW-0831">Ubiquinone biosynthesis</keyword>
<comment type="function">
    <text evidence="12">FAD-dependent monooxygenase required for two non-consecutive steps during ubiquinone biosynthesis. Required for the C5-ring hydroxylation during ubiquinone biosynthesis by catalyzing the hydroxylation of 4-hydroxy-3-(all-trans-polyprenyl)benzoic acid to 3,4-dihydroxy-5-(all-trans-polyprenyl)benzoic acid. Also acts downstream of coq4, for the C1-hydroxylation during ubiquinone biosynthesis by catalyzing the hydroxylation of 2-methoxy-6-(all-trans-polyprenyl)phenol to 2-methoxy-6-(all-trans-polyprenyl)benzene-1,4-diol. The electrons required for the hydroxylation reaction are funneled indirectly to coq6 from NADPH via a ferredoxin/ferredoxin reductase system.</text>
</comment>
<comment type="similarity">
    <text evidence="2 12">Belongs to the UbiH/COQ6 family.</text>
</comment>
<dbReference type="HAMAP" id="MF_03193">
    <property type="entry name" value="COQ6_monooxygenase"/>
    <property type="match status" value="1"/>
</dbReference>
<accession>A0A8C9Y5T4</accession>
<dbReference type="Ensembl" id="ENSSLUT00000021698.1">
    <property type="protein sequence ID" value="ENSSLUP00000021029.1"/>
    <property type="gene ID" value="ENSSLUG00000009492.1"/>
</dbReference>
<proteinExistence type="inferred from homology"/>
<evidence type="ECO:0000256" key="2">
    <source>
        <dbReference type="ARBA" id="ARBA00005349"/>
    </source>
</evidence>
<dbReference type="GO" id="GO:0031314">
    <property type="term" value="C:extrinsic component of mitochondrial inner membrane"/>
    <property type="evidence" value="ECO:0007669"/>
    <property type="project" value="UniProtKB-UniRule"/>
</dbReference>
<comment type="cofactor">
    <cofactor evidence="1 12">
        <name>FAD</name>
        <dbReference type="ChEBI" id="CHEBI:57692"/>
    </cofactor>
</comment>
<dbReference type="UniPathway" id="UPA00232"/>
<evidence type="ECO:0000256" key="11">
    <source>
        <dbReference type="ARBA" id="ARBA00023136"/>
    </source>
</evidence>
<comment type="subunit">
    <text evidence="12">Component of a multi-subunit COQ enzyme complex, composed of at least COQ3, COQ4, COQ5, COQ6, COQ7 and COQ9. Interacts with COQ8B and COQ7.</text>
</comment>
<dbReference type="GO" id="GO:0120538">
    <property type="term" value="F:2-methoxy-6-polyprenolphenol 4-hydroxylase activity"/>
    <property type="evidence" value="ECO:0007669"/>
    <property type="project" value="UniProtKB-EC"/>
</dbReference>
<protein>
    <recommendedName>
        <fullName evidence="12">Ubiquinone biosynthesis monooxygenase COQ6, mitochondrial</fullName>
        <ecNumber evidence="12">1.14.15.45</ecNumber>
    </recommendedName>
    <alternativeName>
        <fullName evidence="12">2-methoxy-6-polyprenolphenol 4-hydroxylase</fullName>
    </alternativeName>
    <alternativeName>
        <fullName evidence="12">Coenzyme Q10 monooxygenase 6</fullName>
        <ecNumber evidence="12">1.14.15.46</ecNumber>
    </alternativeName>
</protein>
<dbReference type="GO" id="GO:0042995">
    <property type="term" value="C:cell projection"/>
    <property type="evidence" value="ECO:0007669"/>
    <property type="project" value="UniProtKB-SubCell"/>
</dbReference>
<dbReference type="SUPFAM" id="SSF51905">
    <property type="entry name" value="FAD/NAD(P)-binding domain"/>
    <property type="match status" value="1"/>
</dbReference>
<keyword evidence="6 12" id="KW-0274">FAD</keyword>
<dbReference type="InterPro" id="IPR000689">
    <property type="entry name" value="UbQ_mOase_COQ6"/>
</dbReference>
<dbReference type="GO" id="GO:0071949">
    <property type="term" value="F:FAD binding"/>
    <property type="evidence" value="ECO:0007669"/>
    <property type="project" value="InterPro"/>
</dbReference>
<keyword evidence="16" id="KW-1185">Reference proteome</keyword>
<keyword evidence="7" id="KW-0809">Transit peptide</keyword>
<keyword evidence="5 12" id="KW-0999">Mitochondrion inner membrane</keyword>
<dbReference type="Gene3D" id="3.50.50.60">
    <property type="entry name" value="FAD/NAD(P)-binding domain"/>
    <property type="match status" value="2"/>
</dbReference>
<dbReference type="FunFam" id="3.50.50.60:FF:000086">
    <property type="entry name" value="Ubiquinone biosynthesis monooxygenase COQ6, mitochondrial"/>
    <property type="match status" value="1"/>
</dbReference>
<evidence type="ECO:0000256" key="1">
    <source>
        <dbReference type="ARBA" id="ARBA00001974"/>
    </source>
</evidence>
<comment type="subcellular location">
    <subcellularLocation>
        <location evidence="12">Mitochondrion inner membrane</location>
        <topology evidence="12">Peripheral membrane protein</topology>
        <orientation evidence="12">Matrix side</orientation>
    </subcellularLocation>
    <subcellularLocation>
        <location evidence="12">Golgi apparatus</location>
    </subcellularLocation>
    <subcellularLocation>
        <location evidence="12">Cell projection</location>
    </subcellularLocation>
    <text evidence="12">Localizes to cell processes and Golgi apparatus in podocytes.</text>
</comment>
<dbReference type="PRINTS" id="PR00420">
    <property type="entry name" value="RNGMNOXGNASE"/>
</dbReference>
<dbReference type="InterPro" id="IPR018168">
    <property type="entry name" value="Ubi_Hdrlase_CS"/>
</dbReference>
<evidence type="ECO:0000256" key="7">
    <source>
        <dbReference type="ARBA" id="ARBA00022946"/>
    </source>
</evidence>
<dbReference type="Proteomes" id="UP000694568">
    <property type="component" value="Unplaced"/>
</dbReference>
<reference evidence="15" key="2">
    <citation type="submission" date="2025-09" db="UniProtKB">
        <authorList>
            <consortium name="Ensembl"/>
        </authorList>
    </citation>
    <scope>IDENTIFICATION</scope>
</reference>
<dbReference type="AlphaFoldDB" id="A0A8C9Y5T4"/>
<evidence type="ECO:0000259" key="14">
    <source>
        <dbReference type="Pfam" id="PF01494"/>
    </source>
</evidence>
<gene>
    <name evidence="15" type="primary">coq6</name>
    <name evidence="12" type="synonym">COQ6</name>
</gene>
<feature type="region of interest" description="Disordered" evidence="13">
    <location>
        <begin position="488"/>
        <end position="507"/>
    </location>
</feature>
<feature type="domain" description="FAD-binding" evidence="14">
    <location>
        <begin position="367"/>
        <end position="433"/>
    </location>
</feature>
<dbReference type="GO" id="GO:0016712">
    <property type="term" value="F:oxidoreductase activity, acting on paired donors, with incorporation or reduction of molecular oxygen, reduced flavin or flavoprotein as one donor, and incorporation of one atom of oxygen"/>
    <property type="evidence" value="ECO:0007669"/>
    <property type="project" value="UniProtKB-UniRule"/>
</dbReference>
<dbReference type="InterPro" id="IPR036188">
    <property type="entry name" value="FAD/NAD-bd_sf"/>
</dbReference>
<keyword evidence="12" id="KW-0966">Cell projection</keyword>
<keyword evidence="8 12" id="KW-0560">Oxidoreductase</keyword>
<evidence type="ECO:0000256" key="6">
    <source>
        <dbReference type="ARBA" id="ARBA00022827"/>
    </source>
</evidence>
<dbReference type="EC" id="1.14.15.45" evidence="12"/>
<evidence type="ECO:0000256" key="3">
    <source>
        <dbReference type="ARBA" id="ARBA00022630"/>
    </source>
</evidence>
<evidence type="ECO:0000256" key="13">
    <source>
        <dbReference type="SAM" id="MobiDB-lite"/>
    </source>
</evidence>
<evidence type="ECO:0000256" key="9">
    <source>
        <dbReference type="ARBA" id="ARBA00023033"/>
    </source>
</evidence>
<keyword evidence="11 12" id="KW-0472">Membrane</keyword>
<comment type="pathway">
    <text evidence="12">Cofactor biosynthesis; ubiquinone biosynthesis.</text>
</comment>
<name>A0A8C9Y5T4_SANLU</name>
<dbReference type="GO" id="GO:0106364">
    <property type="term" value="F:4-hydroxy-3-all-trans-polyprenylbenzoate oxygenase activity"/>
    <property type="evidence" value="ECO:0007669"/>
    <property type="project" value="UniProtKB-EC"/>
</dbReference>
<evidence type="ECO:0000256" key="8">
    <source>
        <dbReference type="ARBA" id="ARBA00023002"/>
    </source>
</evidence>
<dbReference type="PROSITE" id="PS01304">
    <property type="entry name" value="UBIH"/>
    <property type="match status" value="1"/>
</dbReference>
<evidence type="ECO:0000313" key="16">
    <source>
        <dbReference type="Proteomes" id="UP000694568"/>
    </source>
</evidence>
<evidence type="ECO:0000256" key="12">
    <source>
        <dbReference type="HAMAP-Rule" id="MF_03193"/>
    </source>
</evidence>
<dbReference type="PANTHER" id="PTHR43876">
    <property type="entry name" value="UBIQUINONE BIOSYNTHESIS MONOOXYGENASE COQ6, MITOCHONDRIAL"/>
    <property type="match status" value="1"/>
</dbReference>
<dbReference type="GO" id="GO:0005794">
    <property type="term" value="C:Golgi apparatus"/>
    <property type="evidence" value="ECO:0007669"/>
    <property type="project" value="UniProtKB-SubCell"/>
</dbReference>
<dbReference type="FunFam" id="3.50.50.60:FF:000066">
    <property type="entry name" value="Ubiquinone biosynthesis monooxygenase COQ6, mitochondrial"/>
    <property type="match status" value="1"/>
</dbReference>
<dbReference type="NCBIfam" id="TIGR01989">
    <property type="entry name" value="COQ6"/>
    <property type="match status" value="1"/>
</dbReference>
<keyword evidence="10 12" id="KW-0496">Mitochondrion</keyword>
<keyword evidence="12" id="KW-0333">Golgi apparatus</keyword>
<dbReference type="Pfam" id="PF01494">
    <property type="entry name" value="FAD_binding_3"/>
    <property type="match status" value="2"/>
</dbReference>
<organism evidence="15 16">
    <name type="scientific">Sander lucioperca</name>
    <name type="common">Pike-perch</name>
    <name type="synonym">Perca lucioperca</name>
    <dbReference type="NCBI Taxonomy" id="283035"/>
    <lineage>
        <taxon>Eukaryota</taxon>
        <taxon>Metazoa</taxon>
        <taxon>Chordata</taxon>
        <taxon>Craniata</taxon>
        <taxon>Vertebrata</taxon>
        <taxon>Euteleostomi</taxon>
        <taxon>Actinopterygii</taxon>
        <taxon>Neopterygii</taxon>
        <taxon>Teleostei</taxon>
        <taxon>Neoteleostei</taxon>
        <taxon>Acanthomorphata</taxon>
        <taxon>Eupercaria</taxon>
        <taxon>Perciformes</taxon>
        <taxon>Percoidei</taxon>
        <taxon>Percidae</taxon>
        <taxon>Luciopercinae</taxon>
        <taxon>Sander</taxon>
    </lineage>
</organism>
<reference evidence="15" key="1">
    <citation type="submission" date="2025-08" db="UniProtKB">
        <authorList>
            <consortium name="Ensembl"/>
        </authorList>
    </citation>
    <scope>IDENTIFICATION</scope>
</reference>
<sequence>MHKLTRATLAFNGLGRCLIADKHLSAIKITSRGLVSAEHGDDSGKNDVYDVIISGGGMVGSAMACSLGMDPNLEGRKILLLEAGNKKVMDKVPENYSIRVSSISPGSATILSGIGAWEHITKMRCKPYKKMQVWDACSDALITFDKENLQDEMAYIVENDIIVAALTKQLDSLSDNVQVKYRSKVVKYAWPLPHQAADAIPWVKVTLASGETVQTKLLIGADGPNSMVRRELGIPTVKWNYDQSAVVAVLHLSEPTENNVAWQRFLPTGPIAMLPLSDTESSLVWSTSHRLAEELLELDEESFVDAINSAFWRNENQSELIETAGSLFRGALSVIMPSAGSPRQLPPSVAGIGPKTRVMFPLGIGHASEYIRHRVALVGDAAHRVHPLAGQGANLGFGDVACLTQLVSQAAFDGKDLGAMQHLLQYETERQRHNLPMMAAIDLMKRLYSTNAAPAVLLRTFGLQATNMLPALKVSALSSSLYVQTYPPAHPSEPGHHSDNINHLSNLSSTSTLTPPSTLFSEYTELYLSGVYNFQGSEPTTMASKFSPKFSVTKSVWVGCRAGPWAADSGVGLCFHTPFITDHSCEMALFPTK</sequence>